<protein>
    <submittedName>
        <fullName evidence="3">Uncharacterized protein</fullName>
    </submittedName>
</protein>
<evidence type="ECO:0000256" key="1">
    <source>
        <dbReference type="ARBA" id="ARBA00022478"/>
    </source>
</evidence>
<dbReference type="GO" id="GO:0000428">
    <property type="term" value="C:DNA-directed RNA polymerase complex"/>
    <property type="evidence" value="ECO:0007669"/>
    <property type="project" value="UniProtKB-KW"/>
</dbReference>
<proteinExistence type="predicted"/>
<keyword evidence="1" id="KW-0240">DNA-directed RNA polymerase</keyword>
<dbReference type="GO" id="GO:0006360">
    <property type="term" value="P:transcription by RNA polymerase I"/>
    <property type="evidence" value="ECO:0007669"/>
    <property type="project" value="TreeGrafter"/>
</dbReference>
<keyword evidence="2" id="KW-0804">Transcription</keyword>
<dbReference type="PANTHER" id="PTHR47227:SF5">
    <property type="entry name" value="DNA-DIRECTED RNA POLYMERASES I, II, AND III SUBUNIT RPABC2"/>
    <property type="match status" value="1"/>
</dbReference>
<sequence length="146" mass="16601">MADEDDDFAVDYEVDDGGLIDEGVPDVQVEDPLDSLRKHHPECTIHYAETILPKLQLTSFPPMGTDANHRSPPFLTQYERTHILGKRANMLSQGARPFVEVPPHMTDVLDIAKLELEKRCIPFILCRTMPDGSHEMWRVSDLMMLS</sequence>
<reference evidence="3" key="1">
    <citation type="journal article" date="2020" name="Nature">
        <title>Giant virus diversity and host interactions through global metagenomics.</title>
        <authorList>
            <person name="Schulz F."/>
            <person name="Roux S."/>
            <person name="Paez-Espino D."/>
            <person name="Jungbluth S."/>
            <person name="Walsh D.A."/>
            <person name="Denef V.J."/>
            <person name="McMahon K.D."/>
            <person name="Konstantinidis K.T."/>
            <person name="Eloe-Fadrosh E.A."/>
            <person name="Kyrpides N.C."/>
            <person name="Woyke T."/>
        </authorList>
    </citation>
    <scope>NUCLEOTIDE SEQUENCE</scope>
    <source>
        <strain evidence="3">GVMAG-M-3300027759-16</strain>
    </source>
</reference>
<dbReference type="PANTHER" id="PTHR47227">
    <property type="entry name" value="DNA-DIRECTED RNA POLYMERASE SUBUNIT K"/>
    <property type="match status" value="1"/>
</dbReference>
<dbReference type="GO" id="GO:0003899">
    <property type="term" value="F:DNA-directed RNA polymerase activity"/>
    <property type="evidence" value="ECO:0007669"/>
    <property type="project" value="InterPro"/>
</dbReference>
<dbReference type="InterPro" id="IPR036161">
    <property type="entry name" value="RPB6/omega-like_sf"/>
</dbReference>
<dbReference type="AlphaFoldDB" id="A0A6C0LAV5"/>
<dbReference type="GO" id="GO:0003677">
    <property type="term" value="F:DNA binding"/>
    <property type="evidence" value="ECO:0007669"/>
    <property type="project" value="InterPro"/>
</dbReference>
<dbReference type="Pfam" id="PF01192">
    <property type="entry name" value="RNA_pol_Rpb6"/>
    <property type="match status" value="1"/>
</dbReference>
<dbReference type="GO" id="GO:0006366">
    <property type="term" value="P:transcription by RNA polymerase II"/>
    <property type="evidence" value="ECO:0007669"/>
    <property type="project" value="TreeGrafter"/>
</dbReference>
<evidence type="ECO:0000313" key="3">
    <source>
        <dbReference type="EMBL" id="QHU26432.1"/>
    </source>
</evidence>
<dbReference type="Gene3D" id="3.90.940.10">
    <property type="match status" value="1"/>
</dbReference>
<evidence type="ECO:0000256" key="2">
    <source>
        <dbReference type="ARBA" id="ARBA00023163"/>
    </source>
</evidence>
<name>A0A6C0LAV5_9ZZZZ</name>
<dbReference type="EMBL" id="MN740440">
    <property type="protein sequence ID" value="QHU26432.1"/>
    <property type="molecule type" value="Genomic_DNA"/>
</dbReference>
<dbReference type="GO" id="GO:0042797">
    <property type="term" value="P:tRNA transcription by RNA polymerase III"/>
    <property type="evidence" value="ECO:0007669"/>
    <property type="project" value="TreeGrafter"/>
</dbReference>
<dbReference type="SUPFAM" id="SSF63562">
    <property type="entry name" value="RPB6/omega subunit-like"/>
    <property type="match status" value="1"/>
</dbReference>
<accession>A0A6C0LAV5</accession>
<dbReference type="InterPro" id="IPR006110">
    <property type="entry name" value="Pol_omega/Rpo6/RPB6"/>
</dbReference>
<organism evidence="3">
    <name type="scientific">viral metagenome</name>
    <dbReference type="NCBI Taxonomy" id="1070528"/>
    <lineage>
        <taxon>unclassified sequences</taxon>
        <taxon>metagenomes</taxon>
        <taxon>organismal metagenomes</taxon>
    </lineage>
</organism>